<dbReference type="SUPFAM" id="SSF63380">
    <property type="entry name" value="Riboflavin synthase domain-like"/>
    <property type="match status" value="1"/>
</dbReference>
<dbReference type="Pfam" id="PF08021">
    <property type="entry name" value="FAD_binding_9"/>
    <property type="match status" value="1"/>
</dbReference>
<dbReference type="InterPro" id="IPR039261">
    <property type="entry name" value="FNR_nucleotide-bd"/>
</dbReference>
<comment type="caution">
    <text evidence="3">The sequence shown here is derived from an EMBL/GenBank/DDBJ whole genome shotgun (WGS) entry which is preliminary data.</text>
</comment>
<keyword evidence="4" id="KW-1185">Reference proteome</keyword>
<protein>
    <submittedName>
        <fullName evidence="3">Siderophore-interacting protein</fullName>
    </submittedName>
</protein>
<dbReference type="Gene3D" id="2.40.30.10">
    <property type="entry name" value="Translation factors"/>
    <property type="match status" value="1"/>
</dbReference>
<comment type="similarity">
    <text evidence="1">Belongs to the SIP oxidoreductase family.</text>
</comment>
<dbReference type="InterPro" id="IPR017927">
    <property type="entry name" value="FAD-bd_FR_type"/>
</dbReference>
<dbReference type="Gene3D" id="3.40.50.80">
    <property type="entry name" value="Nucleotide-binding domain of ferredoxin-NADP reductase (FNR) module"/>
    <property type="match status" value="1"/>
</dbReference>
<reference evidence="3 4" key="1">
    <citation type="submission" date="2024-01" db="EMBL/GenBank/DDBJ databases">
        <authorList>
            <person name="Deng Y."/>
            <person name="Su J."/>
        </authorList>
    </citation>
    <scope>NUCLEOTIDE SEQUENCE [LARGE SCALE GENOMIC DNA]</scope>
    <source>
        <strain evidence="3 4">CPCC 100088</strain>
    </source>
</reference>
<dbReference type="RefSeq" id="WP_350935127.1">
    <property type="nucleotide sequence ID" value="NZ_JAYWLC010000002.1"/>
</dbReference>
<gene>
    <name evidence="3" type="ORF">VSX56_04485</name>
</gene>
<dbReference type="CDD" id="cd06193">
    <property type="entry name" value="siderophore_interacting"/>
    <property type="match status" value="1"/>
</dbReference>
<dbReference type="PANTHER" id="PTHR30157:SF0">
    <property type="entry name" value="NADPH-DEPENDENT FERRIC-CHELATE REDUCTASE"/>
    <property type="match status" value="1"/>
</dbReference>
<dbReference type="InterPro" id="IPR039374">
    <property type="entry name" value="SIP_fam"/>
</dbReference>
<organism evidence="3 4">
    <name type="scientific">Thioclava kandeliae</name>
    <dbReference type="NCBI Taxonomy" id="3070818"/>
    <lineage>
        <taxon>Bacteria</taxon>
        <taxon>Pseudomonadati</taxon>
        <taxon>Pseudomonadota</taxon>
        <taxon>Alphaproteobacteria</taxon>
        <taxon>Rhodobacterales</taxon>
        <taxon>Paracoccaceae</taxon>
        <taxon>Thioclava</taxon>
    </lineage>
</organism>
<evidence type="ECO:0000256" key="1">
    <source>
        <dbReference type="ARBA" id="ARBA00035644"/>
    </source>
</evidence>
<evidence type="ECO:0000259" key="2">
    <source>
        <dbReference type="PROSITE" id="PS51384"/>
    </source>
</evidence>
<name>A0ABV1SDQ3_9RHOB</name>
<dbReference type="InterPro" id="IPR007037">
    <property type="entry name" value="SIP_rossman_dom"/>
</dbReference>
<dbReference type="EMBL" id="JAYWLC010000002">
    <property type="protein sequence ID" value="MER5171026.1"/>
    <property type="molecule type" value="Genomic_DNA"/>
</dbReference>
<dbReference type="InterPro" id="IPR013113">
    <property type="entry name" value="SIP_FAD-bd"/>
</dbReference>
<sequence>MTTSDTLPRIERQRHELVRRTLTVSEITRLTPNMLRLVFSGPELEGFTSTAPDDHFKLIVPDADGEPVMREYTPRVFDPETLTLTVDFALHDAGPATLWAKSVSVGDEARIGGPRGSQTITGPIRSWLLIGDETALPAIGRRLAELPADIPATSLVAVQGPEDEQPLPSPAQTLALWIHRDDPTDPAPFIERLASLDLPEGTFVWIAAEAAVARAIRDALEQRGHPLPWMKAAGYWIKGQADSSDKSM</sequence>
<reference evidence="3 4" key="2">
    <citation type="submission" date="2024-06" db="EMBL/GenBank/DDBJ databases">
        <title>Thioclava kandeliae sp. nov. from a rhizosphere soil sample of Kandelia candel in a mangrove.</title>
        <authorList>
            <person name="Mu T."/>
        </authorList>
    </citation>
    <scope>NUCLEOTIDE SEQUENCE [LARGE SCALE GENOMIC DNA]</scope>
    <source>
        <strain evidence="3 4">CPCC 100088</strain>
    </source>
</reference>
<dbReference type="Proteomes" id="UP001438953">
    <property type="component" value="Unassembled WGS sequence"/>
</dbReference>
<accession>A0ABV1SDQ3</accession>
<feature type="domain" description="FAD-binding FR-type" evidence="2">
    <location>
        <begin position="17"/>
        <end position="121"/>
    </location>
</feature>
<proteinExistence type="inferred from homology"/>
<dbReference type="PROSITE" id="PS51384">
    <property type="entry name" value="FAD_FR"/>
    <property type="match status" value="1"/>
</dbReference>
<dbReference type="PANTHER" id="PTHR30157">
    <property type="entry name" value="FERRIC REDUCTASE, NADPH-DEPENDENT"/>
    <property type="match status" value="1"/>
</dbReference>
<dbReference type="InterPro" id="IPR017938">
    <property type="entry name" value="Riboflavin_synthase-like_b-brl"/>
</dbReference>
<evidence type="ECO:0000313" key="3">
    <source>
        <dbReference type="EMBL" id="MER5171026.1"/>
    </source>
</evidence>
<dbReference type="Pfam" id="PF04954">
    <property type="entry name" value="SIP"/>
    <property type="match status" value="1"/>
</dbReference>
<evidence type="ECO:0000313" key="4">
    <source>
        <dbReference type="Proteomes" id="UP001438953"/>
    </source>
</evidence>